<accession>A0A1D7QXF1</accession>
<dbReference type="InterPro" id="IPR036527">
    <property type="entry name" value="SCP2_sterol-bd_dom_sf"/>
</dbReference>
<organism evidence="2 3">
    <name type="scientific">Salisediminibacterium beveridgei</name>
    <dbReference type="NCBI Taxonomy" id="632773"/>
    <lineage>
        <taxon>Bacteria</taxon>
        <taxon>Bacillati</taxon>
        <taxon>Bacillota</taxon>
        <taxon>Bacilli</taxon>
        <taxon>Bacillales</taxon>
        <taxon>Bacillaceae</taxon>
        <taxon>Salisediminibacterium</taxon>
    </lineage>
</organism>
<dbReference type="PANTHER" id="PTHR10094:SF25">
    <property type="entry name" value="SCP2 STEROL-BINDING DOMAIN-CONTAINING PROTEIN 1"/>
    <property type="match status" value="1"/>
</dbReference>
<evidence type="ECO:0000313" key="2">
    <source>
        <dbReference type="EMBL" id="AOM83691.1"/>
    </source>
</evidence>
<dbReference type="PANTHER" id="PTHR10094">
    <property type="entry name" value="STEROL CARRIER PROTEIN 2 SCP-2 FAMILY PROTEIN"/>
    <property type="match status" value="1"/>
</dbReference>
<feature type="domain" description="SCP2" evidence="1">
    <location>
        <begin position="15"/>
        <end position="105"/>
    </location>
</feature>
<dbReference type="STRING" id="632773.BBEV_2350"/>
<dbReference type="Pfam" id="PF02036">
    <property type="entry name" value="SCP2"/>
    <property type="match status" value="1"/>
</dbReference>
<dbReference type="SUPFAM" id="SSF55718">
    <property type="entry name" value="SCP-like"/>
    <property type="match status" value="1"/>
</dbReference>
<dbReference type="InterPro" id="IPR003033">
    <property type="entry name" value="SCP2_sterol-bd_dom"/>
</dbReference>
<dbReference type="Gene3D" id="3.30.1050.10">
    <property type="entry name" value="SCP2 sterol-binding domain"/>
    <property type="match status" value="1"/>
</dbReference>
<dbReference type="RefSeq" id="WP_069365645.1">
    <property type="nucleotide sequence ID" value="NZ_CP012502.1"/>
</dbReference>
<proteinExistence type="predicted"/>
<dbReference type="OrthoDB" id="9804656at2"/>
<gene>
    <name evidence="2" type="ORF">BBEV_2350</name>
</gene>
<name>A0A1D7QXF1_9BACI</name>
<protein>
    <submittedName>
        <fullName evidence="2">Sterol-binding domain protein</fullName>
    </submittedName>
</protein>
<keyword evidence="3" id="KW-1185">Reference proteome</keyword>
<dbReference type="GO" id="GO:0005829">
    <property type="term" value="C:cytosol"/>
    <property type="evidence" value="ECO:0007669"/>
    <property type="project" value="TreeGrafter"/>
</dbReference>
<sequence length="109" mass="12575">MSVKETMASLTEKMNHNPEHLSGLDYVYQFNLTGDESGVYQLKIERDEAEYTEGEKWEPRLTLEMSDKNFEKLAKDDLNPTMAYMGGKLKVQGDLSHALKFHGLIQKYQ</sequence>
<dbReference type="KEGG" id="bbev:BBEV_2350"/>
<evidence type="ECO:0000313" key="3">
    <source>
        <dbReference type="Proteomes" id="UP000094463"/>
    </source>
</evidence>
<reference evidence="2 3" key="1">
    <citation type="submission" date="2015-08" db="EMBL/GenBank/DDBJ databases">
        <title>The complete genome sequence of Bacillus beveridgei MLTeJB.</title>
        <authorList>
            <person name="Hanson T.E."/>
            <person name="Mesa C."/>
            <person name="Basesman S.M."/>
            <person name="Oremland R.S."/>
        </authorList>
    </citation>
    <scope>NUCLEOTIDE SEQUENCE [LARGE SCALE GENOMIC DNA]</scope>
    <source>
        <strain evidence="2 3">MLTeJB</strain>
    </source>
</reference>
<dbReference type="EMBL" id="CP012502">
    <property type="protein sequence ID" value="AOM83691.1"/>
    <property type="molecule type" value="Genomic_DNA"/>
</dbReference>
<dbReference type="Proteomes" id="UP000094463">
    <property type="component" value="Chromosome"/>
</dbReference>
<evidence type="ECO:0000259" key="1">
    <source>
        <dbReference type="Pfam" id="PF02036"/>
    </source>
</evidence>
<dbReference type="AlphaFoldDB" id="A0A1D7QXF1"/>